<proteinExistence type="inferred from homology"/>
<evidence type="ECO:0000256" key="10">
    <source>
        <dbReference type="SAM" id="Phobius"/>
    </source>
</evidence>
<dbReference type="GO" id="GO:0006906">
    <property type="term" value="P:vesicle fusion"/>
    <property type="evidence" value="ECO:0007669"/>
    <property type="project" value="TreeGrafter"/>
</dbReference>
<dbReference type="GO" id="GO:0006886">
    <property type="term" value="P:intracellular protein transport"/>
    <property type="evidence" value="ECO:0007669"/>
    <property type="project" value="InterPro"/>
</dbReference>
<dbReference type="EMBL" id="JAMKOV010000079">
    <property type="protein sequence ID" value="KAI8034197.1"/>
    <property type="molecule type" value="Genomic_DNA"/>
</dbReference>
<keyword evidence="6 10" id="KW-1133">Transmembrane helix</keyword>
<dbReference type="SMART" id="SM00397">
    <property type="entry name" value="t_SNARE"/>
    <property type="match status" value="1"/>
</dbReference>
<organism evidence="12 13">
    <name type="scientific">Drosophila gunungcola</name>
    <name type="common">fruit fly</name>
    <dbReference type="NCBI Taxonomy" id="103775"/>
    <lineage>
        <taxon>Eukaryota</taxon>
        <taxon>Metazoa</taxon>
        <taxon>Ecdysozoa</taxon>
        <taxon>Arthropoda</taxon>
        <taxon>Hexapoda</taxon>
        <taxon>Insecta</taxon>
        <taxon>Pterygota</taxon>
        <taxon>Neoptera</taxon>
        <taxon>Endopterygota</taxon>
        <taxon>Diptera</taxon>
        <taxon>Brachycera</taxon>
        <taxon>Muscomorpha</taxon>
        <taxon>Ephydroidea</taxon>
        <taxon>Drosophilidae</taxon>
        <taxon>Drosophila</taxon>
        <taxon>Sophophora</taxon>
    </lineage>
</organism>
<dbReference type="GO" id="GO:0000139">
    <property type="term" value="C:Golgi membrane"/>
    <property type="evidence" value="ECO:0007669"/>
    <property type="project" value="UniProtKB-SubCell"/>
</dbReference>
<evidence type="ECO:0000256" key="6">
    <source>
        <dbReference type="ARBA" id="ARBA00022989"/>
    </source>
</evidence>
<evidence type="ECO:0000256" key="1">
    <source>
        <dbReference type="ARBA" id="ARBA00004409"/>
    </source>
</evidence>
<protein>
    <recommendedName>
        <fullName evidence="11">t-SNARE coiled-coil homology domain-containing protein</fullName>
    </recommendedName>
</protein>
<evidence type="ECO:0000256" key="7">
    <source>
        <dbReference type="ARBA" id="ARBA00023034"/>
    </source>
</evidence>
<dbReference type="InterPro" id="IPR000727">
    <property type="entry name" value="T_SNARE_dom"/>
</dbReference>
<feature type="domain" description="T-SNARE coiled-coil homology" evidence="11">
    <location>
        <begin position="289"/>
        <end position="351"/>
    </location>
</feature>
<dbReference type="GO" id="GO:0048278">
    <property type="term" value="P:vesicle docking"/>
    <property type="evidence" value="ECO:0007669"/>
    <property type="project" value="TreeGrafter"/>
</dbReference>
<comment type="caution">
    <text evidence="12">The sequence shown here is derived from an EMBL/GenBank/DDBJ whole genome shotgun (WGS) entry which is preliminary data.</text>
</comment>
<reference evidence="12" key="1">
    <citation type="journal article" date="2023" name="Genome Biol. Evol.">
        <title>Long-read-based Genome Assembly of Drosophila gunungcola Reveals Fewer Chemosensory Genes in Flower-breeding Species.</title>
        <authorList>
            <person name="Negi A."/>
            <person name="Liao B.Y."/>
            <person name="Yeh S.D."/>
        </authorList>
    </citation>
    <scope>NUCLEOTIDE SEQUENCE</scope>
    <source>
        <strain evidence="12">Sukarami</strain>
    </source>
</reference>
<dbReference type="InterPro" id="IPR045242">
    <property type="entry name" value="Syntaxin"/>
</dbReference>
<evidence type="ECO:0000313" key="12">
    <source>
        <dbReference type="EMBL" id="KAI8034197.1"/>
    </source>
</evidence>
<name>A0A9P9YC03_9MUSC</name>
<keyword evidence="8" id="KW-0175">Coiled coil</keyword>
<dbReference type="GO" id="GO:0031201">
    <property type="term" value="C:SNARE complex"/>
    <property type="evidence" value="ECO:0007669"/>
    <property type="project" value="TreeGrafter"/>
</dbReference>
<evidence type="ECO:0000256" key="3">
    <source>
        <dbReference type="ARBA" id="ARBA00022448"/>
    </source>
</evidence>
<evidence type="ECO:0000256" key="4">
    <source>
        <dbReference type="ARBA" id="ARBA00022692"/>
    </source>
</evidence>
<evidence type="ECO:0000256" key="9">
    <source>
        <dbReference type="ARBA" id="ARBA00023136"/>
    </source>
</evidence>
<evidence type="ECO:0000259" key="11">
    <source>
        <dbReference type="PROSITE" id="PS50192"/>
    </source>
</evidence>
<dbReference type="Gene3D" id="1.20.58.70">
    <property type="match status" value="1"/>
</dbReference>
<dbReference type="AlphaFoldDB" id="A0A9P9YC03"/>
<keyword evidence="9 10" id="KW-0472">Membrane</keyword>
<keyword evidence="3" id="KW-0813">Transport</keyword>
<gene>
    <name evidence="12" type="ORF">M5D96_013048</name>
</gene>
<dbReference type="Proteomes" id="UP001059596">
    <property type="component" value="Unassembled WGS sequence"/>
</dbReference>
<dbReference type="SUPFAM" id="SSF47661">
    <property type="entry name" value="t-snare proteins"/>
    <property type="match status" value="1"/>
</dbReference>
<keyword evidence="7" id="KW-0333">Golgi apparatus</keyword>
<dbReference type="PROSITE" id="PS00914">
    <property type="entry name" value="SYNTAXIN"/>
    <property type="match status" value="1"/>
</dbReference>
<feature type="transmembrane region" description="Helical" evidence="10">
    <location>
        <begin position="362"/>
        <end position="380"/>
    </location>
</feature>
<dbReference type="PANTHER" id="PTHR19957">
    <property type="entry name" value="SYNTAXIN"/>
    <property type="match status" value="1"/>
</dbReference>
<accession>A0A9P9YC03</accession>
<dbReference type="InterPro" id="IPR010989">
    <property type="entry name" value="SNARE"/>
</dbReference>
<keyword evidence="4 10" id="KW-0812">Transmembrane</keyword>
<comment type="subcellular location">
    <subcellularLocation>
        <location evidence="1">Golgi apparatus membrane</location>
        <topology evidence="1">Single-pass type IV membrane protein</topology>
    </subcellularLocation>
</comment>
<sequence>MTSRNLTEVFVIMRNNASKNRSHYDDRVSTAKQRSKDTDLSICLRLKRGSDAERLLKHSVREAEEGLELQDDYGTPPAWLDKFEEAQYTMSKIKPKLDELGSLHARHLLRPAFDDQRDDECDIEVLSQIVSKLITSTHRHIQCVRSSIGVGSKVEQCLTANAVHCALLQLQELTVKFRASQNAYLLQLNSREERSQKYFDDGGNAGANVDVFTNVELGESQSAENFVDSFDNFLQPPTAAAAAGGKNISTSSSYLFEDDDERAIDDHFQRPPASRMTQQQLLLFEEENSRVAQHREQEVTKIVKSIYDLNDIFKDLGHMVQEQGTVLDRIDYNVEQTQTRVSEGLRQLHKAEMYQRKNRKMCVILVLAAATFFMLLLLILSKT</sequence>
<dbReference type="PANTHER" id="PTHR19957:SF83">
    <property type="entry name" value="SYNTAXIN-16"/>
    <property type="match status" value="1"/>
</dbReference>
<dbReference type="Pfam" id="PF05739">
    <property type="entry name" value="SNARE"/>
    <property type="match status" value="1"/>
</dbReference>
<evidence type="ECO:0000256" key="8">
    <source>
        <dbReference type="ARBA" id="ARBA00023054"/>
    </source>
</evidence>
<keyword evidence="13" id="KW-1185">Reference proteome</keyword>
<comment type="similarity">
    <text evidence="2">Belongs to the syntaxin family.</text>
</comment>
<dbReference type="InterPro" id="IPR006012">
    <property type="entry name" value="Syntaxin/epimorphin_CS"/>
</dbReference>
<dbReference type="GO" id="GO:0000149">
    <property type="term" value="F:SNARE binding"/>
    <property type="evidence" value="ECO:0007669"/>
    <property type="project" value="TreeGrafter"/>
</dbReference>
<evidence type="ECO:0000256" key="5">
    <source>
        <dbReference type="ARBA" id="ARBA00022927"/>
    </source>
</evidence>
<keyword evidence="5" id="KW-0653">Protein transport</keyword>
<evidence type="ECO:0000313" key="13">
    <source>
        <dbReference type="Proteomes" id="UP001059596"/>
    </source>
</evidence>
<evidence type="ECO:0000256" key="2">
    <source>
        <dbReference type="ARBA" id="ARBA00009063"/>
    </source>
</evidence>
<dbReference type="PROSITE" id="PS50192">
    <property type="entry name" value="T_SNARE"/>
    <property type="match status" value="1"/>
</dbReference>
<dbReference type="CDD" id="cd15845">
    <property type="entry name" value="SNARE_syntaxin16"/>
    <property type="match status" value="1"/>
</dbReference>
<dbReference type="GO" id="GO:0005484">
    <property type="term" value="F:SNAP receptor activity"/>
    <property type="evidence" value="ECO:0007669"/>
    <property type="project" value="InterPro"/>
</dbReference>